<evidence type="ECO:0000256" key="1">
    <source>
        <dbReference type="SAM" id="Coils"/>
    </source>
</evidence>
<proteinExistence type="predicted"/>
<keyword evidence="1" id="KW-0175">Coiled coil</keyword>
<feature type="compositionally biased region" description="Basic and acidic residues" evidence="2">
    <location>
        <begin position="66"/>
        <end position="84"/>
    </location>
</feature>
<feature type="coiled-coil region" evidence="1">
    <location>
        <begin position="835"/>
        <end position="862"/>
    </location>
</feature>
<feature type="compositionally biased region" description="Basic and acidic residues" evidence="2">
    <location>
        <begin position="277"/>
        <end position="291"/>
    </location>
</feature>
<feature type="region of interest" description="Disordered" evidence="2">
    <location>
        <begin position="219"/>
        <end position="260"/>
    </location>
</feature>
<feature type="region of interest" description="Disordered" evidence="2">
    <location>
        <begin position="21"/>
        <end position="117"/>
    </location>
</feature>
<organism evidence="3 4">
    <name type="scientific">Mytilus galloprovincialis</name>
    <name type="common">Mediterranean mussel</name>
    <dbReference type="NCBI Taxonomy" id="29158"/>
    <lineage>
        <taxon>Eukaryota</taxon>
        <taxon>Metazoa</taxon>
        <taxon>Spiralia</taxon>
        <taxon>Lophotrochozoa</taxon>
        <taxon>Mollusca</taxon>
        <taxon>Bivalvia</taxon>
        <taxon>Autobranchia</taxon>
        <taxon>Pteriomorphia</taxon>
        <taxon>Mytilida</taxon>
        <taxon>Mytiloidea</taxon>
        <taxon>Mytilidae</taxon>
        <taxon>Mytilinae</taxon>
        <taxon>Mytilus</taxon>
    </lineage>
</organism>
<feature type="coiled-coil region" evidence="1">
    <location>
        <begin position="137"/>
        <end position="168"/>
    </location>
</feature>
<name>A0A8B6C9V1_MYTGA</name>
<keyword evidence="4" id="KW-1185">Reference proteome</keyword>
<evidence type="ECO:0000313" key="4">
    <source>
        <dbReference type="Proteomes" id="UP000596742"/>
    </source>
</evidence>
<feature type="compositionally biased region" description="Low complexity" evidence="2">
    <location>
        <begin position="42"/>
        <end position="62"/>
    </location>
</feature>
<feature type="region of interest" description="Disordered" evidence="2">
    <location>
        <begin position="277"/>
        <end position="321"/>
    </location>
</feature>
<feature type="compositionally biased region" description="Basic and acidic residues" evidence="2">
    <location>
        <begin position="302"/>
        <end position="321"/>
    </location>
</feature>
<accession>A0A8B6C9V1</accession>
<feature type="compositionally biased region" description="Acidic residues" evidence="2">
    <location>
        <begin position="292"/>
        <end position="301"/>
    </location>
</feature>
<gene>
    <name evidence="3" type="ORF">MGAL_10B083576</name>
</gene>
<feature type="compositionally biased region" description="Basic and acidic residues" evidence="2">
    <location>
        <begin position="232"/>
        <end position="260"/>
    </location>
</feature>
<feature type="region of interest" description="Disordered" evidence="2">
    <location>
        <begin position="718"/>
        <end position="742"/>
    </location>
</feature>
<protein>
    <submittedName>
        <fullName evidence="3">Uncharacterized protein</fullName>
    </submittedName>
</protein>
<dbReference type="Proteomes" id="UP000596742">
    <property type="component" value="Unassembled WGS sequence"/>
</dbReference>
<dbReference type="AlphaFoldDB" id="A0A8B6C9V1"/>
<feature type="compositionally biased region" description="Basic and acidic residues" evidence="2">
    <location>
        <begin position="94"/>
        <end position="107"/>
    </location>
</feature>
<feature type="compositionally biased region" description="Low complexity" evidence="2">
    <location>
        <begin position="722"/>
        <end position="742"/>
    </location>
</feature>
<evidence type="ECO:0000313" key="3">
    <source>
        <dbReference type="EMBL" id="VDI02453.1"/>
    </source>
</evidence>
<comment type="caution">
    <text evidence="3">The sequence shown here is derived from an EMBL/GenBank/DDBJ whole genome shotgun (WGS) entry which is preliminary data.</text>
</comment>
<evidence type="ECO:0000256" key="2">
    <source>
        <dbReference type="SAM" id="MobiDB-lite"/>
    </source>
</evidence>
<dbReference type="EMBL" id="UYJE01001478">
    <property type="protein sequence ID" value="VDI02453.1"/>
    <property type="molecule type" value="Genomic_DNA"/>
</dbReference>
<sequence length="889" mass="102340">MLIMRILLRDIVSPRKDDTRYTLSKDYIRPTQDGIRQNTKEQPSTSSQQSNSSQSDSSQRTSETGQSEHHSFETKTIKRKPLEDKGDDESDDEKEGKDEVFEQVSEHHHSKRDNTQVQTILTEREHVMETEFYVPDIEASQAEMDALKEEHEKTMEAIRKAASERKQRTDSLKNKTKKVIETEFEMTKELETLNDEDLQKRNNENKQVTFDMNSIETREYSILSEDNEPQDVPEKKLVTEYVTETKRDRSENDDTESKLQKLETMWKDYVRIEKELKQQNKENDDKSKNDLIDDVMSDNEEPSNRRREETPSKSKIEAVKRPNFREYKVQTKIETDEPYSPITKIDKTDIKFMPTYTIDYKGDRPRNNAETVVKESVTKVTSDRKPAVVTYTPRNNTETVVKESVTKVTPDRKPAVVTYTPRNNTETVVKESVTKVTSDRKPAVITSIPPVSAEKKPTVHSLDKVPAIVKSDKKPVISLPRSLSVDTYTNKKGKTCSIGTEVSVDISDDFTQTDNEIVPAYEPPQRSQKKDPNSNQIKSELDRLHKERVEIIEMLALNYLPASLTVELLEAKLNYCIGQTDLLLGSLEETWNNIQDVIDIEEEHNTHVVTKEYLTKYMEDLRKSKYDIKVCKERMDIKSGKGREHAAYLIKLRKQVVKATEQEDVRHRISRSCSPYVGQRYDGDYTPVASPRSYSAYSSETLNASPRISISVTEPVENGIGSYTTSQRRYSSDTYSSTSQRSYSADANYYSSLRQQTYTTDSPSRRSGSYSRTTPPQFNRFSSPDYSRSMSPQYNRSSSPHLNRSVSPQYNLRTDVISPHHSYEQEALSESVYSVNETQELLREIQEARERNQVEISRAEETLNSHRNGTSSVPTTDHIPVIQTLLVIH</sequence>
<reference evidence="3" key="1">
    <citation type="submission" date="2018-11" db="EMBL/GenBank/DDBJ databases">
        <authorList>
            <person name="Alioto T."/>
            <person name="Alioto T."/>
        </authorList>
    </citation>
    <scope>NUCLEOTIDE SEQUENCE</scope>
</reference>
<dbReference type="OrthoDB" id="6163253at2759"/>
<feature type="region of interest" description="Disordered" evidence="2">
    <location>
        <begin position="754"/>
        <end position="808"/>
    </location>
</feature>